<comment type="caution">
    <text evidence="2">The sequence shown here is derived from an EMBL/GenBank/DDBJ whole genome shotgun (WGS) entry which is preliminary data.</text>
</comment>
<dbReference type="EMBL" id="JBAWKS010000002">
    <property type="protein sequence ID" value="MEI4551299.1"/>
    <property type="molecule type" value="Genomic_DNA"/>
</dbReference>
<name>A0ABU8EWE9_9GAMM</name>
<accession>A0ABU8EWE9</accession>
<feature type="chain" id="PRO_5047338724" evidence="1">
    <location>
        <begin position="28"/>
        <end position="152"/>
    </location>
</feature>
<feature type="signal peptide" evidence="1">
    <location>
        <begin position="1"/>
        <end position="27"/>
    </location>
</feature>
<keyword evidence="3" id="KW-1185">Reference proteome</keyword>
<reference evidence="2 3" key="1">
    <citation type="submission" date="2023-12" db="EMBL/GenBank/DDBJ databases">
        <title>Friends and Foes: Symbiotic and Algicidal bacterial influence on Karenia brevis blooms.</title>
        <authorList>
            <person name="Fei C."/>
            <person name="Mohamed A.R."/>
            <person name="Booker A."/>
            <person name="Arshad M."/>
            <person name="Klass S."/>
            <person name="Ahn S."/>
            <person name="Gilbert P.M."/>
            <person name="Heil C.A."/>
            <person name="Martinez J.M."/>
            <person name="Amin S.A."/>
        </authorList>
    </citation>
    <scope>NUCLEOTIDE SEQUENCE [LARGE SCALE GENOMIC DNA]</scope>
    <source>
        <strain evidence="2 3">CE15</strain>
    </source>
</reference>
<organism evidence="2 3">
    <name type="scientific">Pseudoalteromonas spongiae</name>
    <dbReference type="NCBI Taxonomy" id="298657"/>
    <lineage>
        <taxon>Bacteria</taxon>
        <taxon>Pseudomonadati</taxon>
        <taxon>Pseudomonadota</taxon>
        <taxon>Gammaproteobacteria</taxon>
        <taxon>Alteromonadales</taxon>
        <taxon>Pseudoalteromonadaceae</taxon>
        <taxon>Pseudoalteromonas</taxon>
    </lineage>
</organism>
<dbReference type="RefSeq" id="WP_336436293.1">
    <property type="nucleotide sequence ID" value="NZ_JBAWKS010000002.1"/>
</dbReference>
<protein>
    <submittedName>
        <fullName evidence="2">DUF2141 domain-containing protein</fullName>
    </submittedName>
</protein>
<dbReference type="InterPro" id="IPR018673">
    <property type="entry name" value="DUF2141"/>
</dbReference>
<proteinExistence type="predicted"/>
<dbReference type="Pfam" id="PF09912">
    <property type="entry name" value="DUF2141"/>
    <property type="match status" value="1"/>
</dbReference>
<evidence type="ECO:0000313" key="3">
    <source>
        <dbReference type="Proteomes" id="UP001382455"/>
    </source>
</evidence>
<gene>
    <name evidence="2" type="ORF">WAE96_16615</name>
</gene>
<sequence>MLKQFIKRKAIVASVTTALTLAPVAQANKSELTVHVTNIDTSRPGDIVLMIFNETGFPKQHDKAIYSLATPADKTQLRFHLELESPVFAVKVLHDEIGDRKVTKNWTGIIPSEGLGFSNDATLSWRGAPTFKNAAIVRDSQTLSLTIPVIYP</sequence>
<evidence type="ECO:0000256" key="1">
    <source>
        <dbReference type="SAM" id="SignalP"/>
    </source>
</evidence>
<dbReference type="Proteomes" id="UP001382455">
    <property type="component" value="Unassembled WGS sequence"/>
</dbReference>
<evidence type="ECO:0000313" key="2">
    <source>
        <dbReference type="EMBL" id="MEI4551299.1"/>
    </source>
</evidence>
<keyword evidence="1" id="KW-0732">Signal</keyword>